<feature type="chain" id="PRO_5045720348" evidence="5">
    <location>
        <begin position="23"/>
        <end position="660"/>
    </location>
</feature>
<evidence type="ECO:0000313" key="9">
    <source>
        <dbReference type="Proteomes" id="UP001204015"/>
    </source>
</evidence>
<feature type="domain" description="Secretin/TonB short N-terminal" evidence="6">
    <location>
        <begin position="47"/>
        <end position="94"/>
    </location>
</feature>
<dbReference type="InterPro" id="IPR037066">
    <property type="entry name" value="Plug_dom_sf"/>
</dbReference>
<keyword evidence="3 4" id="KW-0998">Cell outer membrane</keyword>
<keyword evidence="2 4" id="KW-0472">Membrane</keyword>
<dbReference type="Gene3D" id="2.60.40.1120">
    <property type="entry name" value="Carboxypeptidase-like, regulatory domain"/>
    <property type="match status" value="1"/>
</dbReference>
<gene>
    <name evidence="8" type="ORF">NG821_09525</name>
</gene>
<dbReference type="RefSeq" id="WP_252761432.1">
    <property type="nucleotide sequence ID" value="NZ_JAMXLY010000037.1"/>
</dbReference>
<dbReference type="PROSITE" id="PS52016">
    <property type="entry name" value="TONB_DEPENDENT_REC_3"/>
    <property type="match status" value="1"/>
</dbReference>
<dbReference type="InterPro" id="IPR023996">
    <property type="entry name" value="TonB-dep_OMP_SusC/RagA"/>
</dbReference>
<protein>
    <submittedName>
        <fullName evidence="8">SusC/RagA family TonB-linked outer membrane protein</fullName>
    </submittedName>
</protein>
<evidence type="ECO:0000259" key="7">
    <source>
        <dbReference type="Pfam" id="PF07715"/>
    </source>
</evidence>
<reference evidence="8 9" key="1">
    <citation type="submission" date="2022-06" db="EMBL/GenBank/DDBJ databases">
        <title>A taxonomic note on the genus Prevotella: Description of four novel genera and emended description of the genera Hallella and Xylanibacter.</title>
        <authorList>
            <person name="Hitch T.C.A."/>
        </authorList>
    </citation>
    <scope>NUCLEOTIDE SEQUENCE [LARGE SCALE GENOMIC DNA]</scope>
    <source>
        <strain evidence="8 9">DSM 100619</strain>
    </source>
</reference>
<evidence type="ECO:0000313" key="8">
    <source>
        <dbReference type="EMBL" id="MCO6026074.1"/>
    </source>
</evidence>
<evidence type="ECO:0000256" key="5">
    <source>
        <dbReference type="SAM" id="SignalP"/>
    </source>
</evidence>
<keyword evidence="9" id="KW-1185">Reference proteome</keyword>
<dbReference type="Pfam" id="PF07660">
    <property type="entry name" value="STN"/>
    <property type="match status" value="1"/>
</dbReference>
<comment type="similarity">
    <text evidence="4">Belongs to the TonB-dependent receptor family.</text>
</comment>
<evidence type="ECO:0000259" key="6">
    <source>
        <dbReference type="Pfam" id="PF07660"/>
    </source>
</evidence>
<keyword evidence="1 4" id="KW-0813">Transport</keyword>
<dbReference type="InterPro" id="IPR011662">
    <property type="entry name" value="Secretin/TonB_short_N"/>
</dbReference>
<dbReference type="Pfam" id="PF07715">
    <property type="entry name" value="Plug"/>
    <property type="match status" value="1"/>
</dbReference>
<dbReference type="Gene3D" id="2.170.130.10">
    <property type="entry name" value="TonB-dependent receptor, plug domain"/>
    <property type="match status" value="1"/>
</dbReference>
<dbReference type="InterPro" id="IPR012910">
    <property type="entry name" value="Plug_dom"/>
</dbReference>
<evidence type="ECO:0000256" key="4">
    <source>
        <dbReference type="PROSITE-ProRule" id="PRU01360"/>
    </source>
</evidence>
<dbReference type="InterPro" id="IPR008969">
    <property type="entry name" value="CarboxyPept-like_regulatory"/>
</dbReference>
<dbReference type="InterPro" id="IPR039426">
    <property type="entry name" value="TonB-dep_rcpt-like"/>
</dbReference>
<dbReference type="Pfam" id="PF13715">
    <property type="entry name" value="CarbopepD_reg_2"/>
    <property type="match status" value="1"/>
</dbReference>
<keyword evidence="5" id="KW-0732">Signal</keyword>
<feature type="signal peptide" evidence="5">
    <location>
        <begin position="1"/>
        <end position="22"/>
    </location>
</feature>
<dbReference type="EMBL" id="JAMXLY010000037">
    <property type="protein sequence ID" value="MCO6026074.1"/>
    <property type="molecule type" value="Genomic_DNA"/>
</dbReference>
<proteinExistence type="inferred from homology"/>
<dbReference type="NCBIfam" id="TIGR04057">
    <property type="entry name" value="SusC_RagA_signa"/>
    <property type="match status" value="1"/>
</dbReference>
<feature type="domain" description="TonB-dependent receptor plug" evidence="7">
    <location>
        <begin position="203"/>
        <end position="308"/>
    </location>
</feature>
<dbReference type="InterPro" id="IPR023997">
    <property type="entry name" value="TonB-dep_OMP_SusC/RagA_CS"/>
</dbReference>
<keyword evidence="4" id="KW-1134">Transmembrane beta strand</keyword>
<sequence length="660" mass="72926">MNYKHKVLLLLATLSISIGAFSQNLNLRFQNITVRKAIIELKQKTGYSFVYERADLDTKKKVTVNAQSINEAVRQILQGQNATYEIQGKSIIVRHRMPGSTQPRREDVQQQKSTIKASGRVTDEKGEPVIGATVMERGTSNGTVTDLDGRYSLAVPEGSDLEISYIGYKSADFRAGVSKSIVLVENSRSLNEVVVVGYGTQKKADLTGSVSSISIKDMGDRPITNSTTLLEGTASGVYALQKSGQPGSDGAVINIRGVGTLNNSDPLVIIDGFPGNMSDVDASEISSISVLKDAASASIYGNRAANGVILITTKKGAAGKANVSYTGYFGIQKATRLPKTLNSYQYVTLYNEACQNMGMSNKYSDDVVAKYKAGTDPMYPNNNYFDIYYHTANMQNHRVNVSGGSDNFQYAIMLGYLDQDGILVDTKYRKTDFRTNLDSYFLNKTLRFTTRFSGNMGTQIQPTDLWSTIWYSTNAPIFPLKANDGMWMTVNGERNYYGEAKEGSTTNNKRYNFNGQVESEYKFLDGFSVQLTYGYNVEFGDINAFNANVTLENMDGSTKSLASNLTITNSTNTQSLLTGLLKYNHRFGMHTVGAMAGYSEEYFRWKWNSGYRSGFINNTQRELNLGDASSQTNNSGDYDLGLQSFFGRLNYNYDPLAELI</sequence>
<comment type="subcellular location">
    <subcellularLocation>
        <location evidence="4">Cell outer membrane</location>
        <topology evidence="4">Multi-pass membrane protein</topology>
    </subcellularLocation>
</comment>
<comment type="caution">
    <text evidence="8">The sequence shown here is derived from an EMBL/GenBank/DDBJ whole genome shotgun (WGS) entry which is preliminary data.</text>
</comment>
<evidence type="ECO:0000256" key="1">
    <source>
        <dbReference type="ARBA" id="ARBA00022448"/>
    </source>
</evidence>
<evidence type="ECO:0000256" key="3">
    <source>
        <dbReference type="ARBA" id="ARBA00023237"/>
    </source>
</evidence>
<organism evidence="8 9">
    <name type="scientific">Segatella cerevisiae</name>
    <dbReference type="NCBI Taxonomy" id="2053716"/>
    <lineage>
        <taxon>Bacteria</taxon>
        <taxon>Pseudomonadati</taxon>
        <taxon>Bacteroidota</taxon>
        <taxon>Bacteroidia</taxon>
        <taxon>Bacteroidales</taxon>
        <taxon>Prevotellaceae</taxon>
        <taxon>Segatella</taxon>
    </lineage>
</organism>
<keyword evidence="4" id="KW-0812">Transmembrane</keyword>
<accession>A0ABT1BYL7</accession>
<dbReference type="SUPFAM" id="SSF49464">
    <property type="entry name" value="Carboxypeptidase regulatory domain-like"/>
    <property type="match status" value="1"/>
</dbReference>
<dbReference type="Proteomes" id="UP001204015">
    <property type="component" value="Unassembled WGS sequence"/>
</dbReference>
<name>A0ABT1BYL7_9BACT</name>
<dbReference type="SUPFAM" id="SSF56935">
    <property type="entry name" value="Porins"/>
    <property type="match status" value="1"/>
</dbReference>
<dbReference type="NCBIfam" id="TIGR04056">
    <property type="entry name" value="OMP_RagA_SusC"/>
    <property type="match status" value="1"/>
</dbReference>
<evidence type="ECO:0000256" key="2">
    <source>
        <dbReference type="ARBA" id="ARBA00023136"/>
    </source>
</evidence>